<comment type="caution">
    <text evidence="2">The sequence shown here is derived from an EMBL/GenBank/DDBJ whole genome shotgun (WGS) entry which is preliminary data.</text>
</comment>
<reference evidence="2 3" key="1">
    <citation type="submission" date="2023-08" db="EMBL/GenBank/DDBJ databases">
        <title>A Necator americanus chromosomal reference genome.</title>
        <authorList>
            <person name="Ilik V."/>
            <person name="Petrzelkova K.J."/>
            <person name="Pardy F."/>
            <person name="Fuh T."/>
            <person name="Niatou-Singa F.S."/>
            <person name="Gouil Q."/>
            <person name="Baker L."/>
            <person name="Ritchie M.E."/>
            <person name="Jex A.R."/>
            <person name="Gazzola D."/>
            <person name="Li H."/>
            <person name="Toshio Fujiwara R."/>
            <person name="Zhan B."/>
            <person name="Aroian R.V."/>
            <person name="Pafco B."/>
            <person name="Schwarz E.M."/>
        </authorList>
    </citation>
    <scope>NUCLEOTIDE SEQUENCE [LARGE SCALE GENOMIC DNA]</scope>
    <source>
        <strain evidence="2 3">Aroian</strain>
        <tissue evidence="2">Whole animal</tissue>
    </source>
</reference>
<evidence type="ECO:0000256" key="1">
    <source>
        <dbReference type="SAM" id="Phobius"/>
    </source>
</evidence>
<dbReference type="PANTHER" id="PTHR10796">
    <property type="entry name" value="PATCHED-RELATED"/>
    <property type="match status" value="1"/>
</dbReference>
<name>A0ABR1BZ24_NECAM</name>
<feature type="transmembrane region" description="Helical" evidence="1">
    <location>
        <begin position="223"/>
        <end position="242"/>
    </location>
</feature>
<dbReference type="InterPro" id="IPR051697">
    <property type="entry name" value="Patched_domain-protein"/>
</dbReference>
<evidence type="ECO:0000313" key="3">
    <source>
        <dbReference type="Proteomes" id="UP001303046"/>
    </source>
</evidence>
<dbReference type="Gene3D" id="1.20.1640.10">
    <property type="entry name" value="Multidrug efflux transporter AcrB transmembrane domain"/>
    <property type="match status" value="1"/>
</dbReference>
<sequence>MCKGLSLQGITIINISLTAAKLFATDSPLLELDKYPVKYQVPSYSMATVFVSNPGNLSDPHRLHRINQFVEEMEHLNGTWGKNWGPVGTKFFMRDYANFQQTFADADDEFTEPEDNVETTTSAVVEVKHFSDDELKYFLKWPEYDYWAGFVKLRNGTHEGEEHLDRFFFTTGFHGEALCDWNQRGQMLHEWRRVVDNFREFKPTVFHEDGVYLDLIDNMTTDTWQSVLGTLVGMAFVCFIFLNNFFTVAIASLSVLSICAGILGILSWWGVDLDPITMAATIISIGFSVDIPAHVSYHYYQASVSVDGLAPTILFEFSGALDLHSSACKYCEQMLVSSMLTNLLIVSVSLAETYWYQEFTYPDECPGAKRSGDSFGAVSPLYIIVKKGSRERASILQTPPCQDFGQFSYNTHVSFKVDLFMDKGNQSEYELIYGMRVERKDPACANENPLKYHLKICYSGVTERGTGLDFSTIYYEDPFRIGKVVIKRGGKEGVVVFEYNPPKNCHAPGSWIANEGIYLHDPDTNEFYLIYYDVLKTYIVT</sequence>
<evidence type="ECO:0000313" key="2">
    <source>
        <dbReference type="EMBL" id="KAK6730286.1"/>
    </source>
</evidence>
<keyword evidence="1" id="KW-0472">Membrane</keyword>
<keyword evidence="1" id="KW-0812">Transmembrane</keyword>
<evidence type="ECO:0008006" key="4">
    <source>
        <dbReference type="Google" id="ProtNLM"/>
    </source>
</evidence>
<protein>
    <recommendedName>
        <fullName evidence="4">Patched family protein</fullName>
    </recommendedName>
</protein>
<dbReference type="PANTHER" id="PTHR10796:SF97">
    <property type="entry name" value="SSD DOMAIN-CONTAINING PROTEIN"/>
    <property type="match status" value="1"/>
</dbReference>
<keyword evidence="3" id="KW-1185">Reference proteome</keyword>
<feature type="transmembrane region" description="Helical" evidence="1">
    <location>
        <begin position="249"/>
        <end position="271"/>
    </location>
</feature>
<organism evidence="2 3">
    <name type="scientific">Necator americanus</name>
    <name type="common">Human hookworm</name>
    <dbReference type="NCBI Taxonomy" id="51031"/>
    <lineage>
        <taxon>Eukaryota</taxon>
        <taxon>Metazoa</taxon>
        <taxon>Ecdysozoa</taxon>
        <taxon>Nematoda</taxon>
        <taxon>Chromadorea</taxon>
        <taxon>Rhabditida</taxon>
        <taxon>Rhabditina</taxon>
        <taxon>Rhabditomorpha</taxon>
        <taxon>Strongyloidea</taxon>
        <taxon>Ancylostomatidae</taxon>
        <taxon>Bunostominae</taxon>
        <taxon>Necator</taxon>
    </lineage>
</organism>
<gene>
    <name evidence="2" type="primary">Necator_chrI.g3137</name>
    <name evidence="2" type="ORF">RB195_007008</name>
</gene>
<dbReference type="SUPFAM" id="SSF82866">
    <property type="entry name" value="Multidrug efflux transporter AcrB transmembrane domain"/>
    <property type="match status" value="1"/>
</dbReference>
<dbReference type="EMBL" id="JAVFWL010000001">
    <property type="protein sequence ID" value="KAK6730286.1"/>
    <property type="molecule type" value="Genomic_DNA"/>
</dbReference>
<proteinExistence type="predicted"/>
<keyword evidence="1" id="KW-1133">Transmembrane helix</keyword>
<dbReference type="Proteomes" id="UP001303046">
    <property type="component" value="Unassembled WGS sequence"/>
</dbReference>
<accession>A0ABR1BZ24</accession>